<evidence type="ECO:0000256" key="1">
    <source>
        <dbReference type="ARBA" id="ARBA00022801"/>
    </source>
</evidence>
<keyword evidence="1 2" id="KW-0378">Hydrolase</keyword>
<dbReference type="InterPro" id="IPR051540">
    <property type="entry name" value="S-2-haloacid_dehalogenase"/>
</dbReference>
<dbReference type="SFLD" id="SFLDS00003">
    <property type="entry name" value="Haloacid_Dehalogenase"/>
    <property type="match status" value="1"/>
</dbReference>
<organism evidence="2">
    <name type="scientific">termite gut metagenome</name>
    <dbReference type="NCBI Taxonomy" id="433724"/>
    <lineage>
        <taxon>unclassified sequences</taxon>
        <taxon>metagenomes</taxon>
        <taxon>organismal metagenomes</taxon>
    </lineage>
</organism>
<dbReference type="AlphaFoldDB" id="A0A5J4R4L5"/>
<accession>A0A5J4R4L5</accession>
<dbReference type="SFLD" id="SFLDG01129">
    <property type="entry name" value="C1.5:_HAD__Beta-PGM__Phosphata"/>
    <property type="match status" value="1"/>
</dbReference>
<dbReference type="Pfam" id="PF00702">
    <property type="entry name" value="Hydrolase"/>
    <property type="match status" value="1"/>
</dbReference>
<name>A0A5J4R4L5_9ZZZZ</name>
<proteinExistence type="predicted"/>
<protein>
    <submittedName>
        <fullName evidence="2">Pyrimidine 5'-nucleotidase YjjG</fullName>
        <ecNumber evidence="2">3.1.3.5</ecNumber>
    </submittedName>
</protein>
<gene>
    <name evidence="2" type="ORF">EZS27_022619</name>
</gene>
<comment type="caution">
    <text evidence="2">The sequence shown here is derived from an EMBL/GenBank/DDBJ whole genome shotgun (WGS) entry which is preliminary data.</text>
</comment>
<dbReference type="Gene3D" id="1.10.150.240">
    <property type="entry name" value="Putative phosphatase, domain 2"/>
    <property type="match status" value="1"/>
</dbReference>
<sequence>MISLKDIKVISFDYGGTLDLPGTHWFKFLWELIQTNFIQDIPVSKEDFWEAYVYGEQQLERTVVPSNTGLLDTLRCKCQYEIDYLVERKLLPDVSEEGERQLVARFASQIAVSIQEGNNYKENVEVLSKLSKIYQVNIVSNYYGNLKTILGEAGLLPYITHVIDSTVVGIRKPDSGIWKLAIEVSGCRPEEMLVVGDSMKNDILPAQSLGCVTAWLTKETSKEYGGIVIESLFELLQMLNAI</sequence>
<dbReference type="GO" id="GO:0008253">
    <property type="term" value="F:5'-nucleotidase activity"/>
    <property type="evidence" value="ECO:0007669"/>
    <property type="project" value="UniProtKB-EC"/>
</dbReference>
<dbReference type="InterPro" id="IPR023214">
    <property type="entry name" value="HAD_sf"/>
</dbReference>
<dbReference type="InterPro" id="IPR036412">
    <property type="entry name" value="HAD-like_sf"/>
</dbReference>
<dbReference type="NCBIfam" id="TIGR01549">
    <property type="entry name" value="HAD-SF-IA-v1"/>
    <property type="match status" value="1"/>
</dbReference>
<dbReference type="EMBL" id="SNRY01001811">
    <property type="protein sequence ID" value="KAA6328495.1"/>
    <property type="molecule type" value="Genomic_DNA"/>
</dbReference>
<dbReference type="SUPFAM" id="SSF56784">
    <property type="entry name" value="HAD-like"/>
    <property type="match status" value="1"/>
</dbReference>
<evidence type="ECO:0000313" key="2">
    <source>
        <dbReference type="EMBL" id="KAA6328495.1"/>
    </source>
</evidence>
<dbReference type="InterPro" id="IPR023198">
    <property type="entry name" value="PGP-like_dom2"/>
</dbReference>
<reference evidence="2" key="1">
    <citation type="submission" date="2019-03" db="EMBL/GenBank/DDBJ databases">
        <title>Single cell metagenomics reveals metabolic interactions within the superorganism composed of flagellate Streblomastix strix and complex community of Bacteroidetes bacteria on its surface.</title>
        <authorList>
            <person name="Treitli S.C."/>
            <person name="Kolisko M."/>
            <person name="Husnik F."/>
            <person name="Keeling P."/>
            <person name="Hampl V."/>
        </authorList>
    </citation>
    <scope>NUCLEOTIDE SEQUENCE</scope>
    <source>
        <strain evidence="2">STM</strain>
    </source>
</reference>
<dbReference type="PANTHER" id="PTHR43316">
    <property type="entry name" value="HYDROLASE, HALOACID DELAHOGENASE-RELATED"/>
    <property type="match status" value="1"/>
</dbReference>
<dbReference type="PRINTS" id="PR00413">
    <property type="entry name" value="HADHALOGNASE"/>
</dbReference>
<dbReference type="Gene3D" id="3.40.50.1000">
    <property type="entry name" value="HAD superfamily/HAD-like"/>
    <property type="match status" value="1"/>
</dbReference>
<dbReference type="EC" id="3.1.3.5" evidence="2"/>
<dbReference type="InterPro" id="IPR006439">
    <property type="entry name" value="HAD-SF_hydro_IA"/>
</dbReference>